<comment type="similarity">
    <text evidence="1 3">Belongs to the short-chain dehydrogenases/reductases (SDR) family.</text>
</comment>
<dbReference type="PRINTS" id="PR00080">
    <property type="entry name" value="SDRFAMILY"/>
</dbReference>
<comment type="caution">
    <text evidence="4">The sequence shown here is derived from an EMBL/GenBank/DDBJ whole genome shotgun (WGS) entry which is preliminary data.</text>
</comment>
<evidence type="ECO:0000313" key="5">
    <source>
        <dbReference type="Proteomes" id="UP000249354"/>
    </source>
</evidence>
<proteinExistence type="inferred from homology"/>
<dbReference type="GO" id="GO:0016491">
    <property type="term" value="F:oxidoreductase activity"/>
    <property type="evidence" value="ECO:0007669"/>
    <property type="project" value="UniProtKB-KW"/>
</dbReference>
<protein>
    <submittedName>
        <fullName evidence="4">Short-chain dehydrogenase</fullName>
    </submittedName>
</protein>
<reference evidence="5" key="1">
    <citation type="submission" date="2018-04" db="EMBL/GenBank/DDBJ databases">
        <authorList>
            <person name="Cornet L."/>
        </authorList>
    </citation>
    <scope>NUCLEOTIDE SEQUENCE [LARGE SCALE GENOMIC DNA]</scope>
</reference>
<sequence>MASPNYKTALITGGNGGIGAAICEGLLNSKFRVFLAARDSQKGQTVVDKLSSKGSIELITLDITDDRNVQSAVEQVSQKTDRLDVLINNAGIYPDEGIDILTVSRDLLNHAMNTNTFSPITLTQAFVPLLEKSDSPKVINISSGNGQLEGISANVPSYSLSKMALNGATILLSRALKPKNIAV</sequence>
<organism evidence="4 5">
    <name type="scientific">Leptolyngbya foveolarum</name>
    <dbReference type="NCBI Taxonomy" id="47253"/>
    <lineage>
        <taxon>Bacteria</taxon>
        <taxon>Bacillati</taxon>
        <taxon>Cyanobacteriota</taxon>
        <taxon>Cyanophyceae</taxon>
        <taxon>Leptolyngbyales</taxon>
        <taxon>Leptolyngbyaceae</taxon>
        <taxon>Leptolyngbya group</taxon>
        <taxon>Leptolyngbya</taxon>
    </lineage>
</organism>
<dbReference type="SUPFAM" id="SSF51735">
    <property type="entry name" value="NAD(P)-binding Rossmann-fold domains"/>
    <property type="match status" value="1"/>
</dbReference>
<name>A0A2W4UD93_9CYAN</name>
<dbReference type="EMBL" id="QBMC01000046">
    <property type="protein sequence ID" value="PZO19266.1"/>
    <property type="molecule type" value="Genomic_DNA"/>
</dbReference>
<dbReference type="Gene3D" id="3.40.50.720">
    <property type="entry name" value="NAD(P)-binding Rossmann-like Domain"/>
    <property type="match status" value="1"/>
</dbReference>
<accession>A0A2W4UD93</accession>
<dbReference type="AlphaFoldDB" id="A0A2W4UD93"/>
<reference evidence="4 5" key="2">
    <citation type="submission" date="2018-06" db="EMBL/GenBank/DDBJ databases">
        <title>Metagenomic assembly of (sub)arctic Cyanobacteria and their associated microbiome from non-axenic cultures.</title>
        <authorList>
            <person name="Baurain D."/>
        </authorList>
    </citation>
    <scope>NUCLEOTIDE SEQUENCE [LARGE SCALE GENOMIC DNA]</scope>
    <source>
        <strain evidence="4">ULC129bin1</strain>
    </source>
</reference>
<dbReference type="PRINTS" id="PR00081">
    <property type="entry name" value="GDHRDH"/>
</dbReference>
<dbReference type="PANTHER" id="PTHR43669">
    <property type="entry name" value="5-KETO-D-GLUCONATE 5-REDUCTASE"/>
    <property type="match status" value="1"/>
</dbReference>
<dbReference type="InterPro" id="IPR036291">
    <property type="entry name" value="NAD(P)-bd_dom_sf"/>
</dbReference>
<dbReference type="Proteomes" id="UP000249354">
    <property type="component" value="Unassembled WGS sequence"/>
</dbReference>
<evidence type="ECO:0000313" key="4">
    <source>
        <dbReference type="EMBL" id="PZO19266.1"/>
    </source>
</evidence>
<evidence type="ECO:0000256" key="1">
    <source>
        <dbReference type="ARBA" id="ARBA00006484"/>
    </source>
</evidence>
<keyword evidence="2" id="KW-0560">Oxidoreductase</keyword>
<evidence type="ECO:0000256" key="3">
    <source>
        <dbReference type="RuleBase" id="RU000363"/>
    </source>
</evidence>
<evidence type="ECO:0000256" key="2">
    <source>
        <dbReference type="ARBA" id="ARBA00023002"/>
    </source>
</evidence>
<dbReference type="Pfam" id="PF00106">
    <property type="entry name" value="adh_short"/>
    <property type="match status" value="1"/>
</dbReference>
<gene>
    <name evidence="4" type="ORF">DCF25_08755</name>
</gene>
<dbReference type="PANTHER" id="PTHR43669:SF3">
    <property type="entry name" value="ALCOHOL DEHYDROGENASE, PUTATIVE (AFU_ORTHOLOGUE AFUA_3G03445)-RELATED"/>
    <property type="match status" value="1"/>
</dbReference>
<dbReference type="InterPro" id="IPR002347">
    <property type="entry name" value="SDR_fam"/>
</dbReference>